<gene>
    <name evidence="17" type="ORF">GQ26_0181490</name>
</gene>
<keyword evidence="4" id="KW-0107">Calcium channel</keyword>
<dbReference type="GO" id="GO:0006874">
    <property type="term" value="P:intracellular calcium ion homeostasis"/>
    <property type="evidence" value="ECO:0007669"/>
    <property type="project" value="TreeGrafter"/>
</dbReference>
<dbReference type="Pfam" id="PF00924">
    <property type="entry name" value="MS_channel_2nd"/>
    <property type="match status" value="1"/>
</dbReference>
<dbReference type="eggNOG" id="KOG4629">
    <property type="taxonomic scope" value="Eukaryota"/>
</dbReference>
<evidence type="ECO:0000256" key="9">
    <source>
        <dbReference type="ARBA" id="ARBA00023065"/>
    </source>
</evidence>
<keyword evidence="5 15" id="KW-0812">Transmembrane</keyword>
<evidence type="ECO:0000256" key="8">
    <source>
        <dbReference type="ARBA" id="ARBA00022989"/>
    </source>
</evidence>
<feature type="domain" description="EF-hand" evidence="16">
    <location>
        <begin position="432"/>
        <end position="467"/>
    </location>
</feature>
<feature type="transmembrane region" description="Helical" evidence="15">
    <location>
        <begin position="147"/>
        <end position="172"/>
    </location>
</feature>
<feature type="compositionally biased region" description="Polar residues" evidence="14">
    <location>
        <begin position="46"/>
        <end position="58"/>
    </location>
</feature>
<feature type="region of interest" description="Disordered" evidence="14">
    <location>
        <begin position="855"/>
        <end position="921"/>
    </location>
</feature>
<feature type="compositionally biased region" description="Low complexity" evidence="14">
    <location>
        <begin position="879"/>
        <end position="888"/>
    </location>
</feature>
<feature type="compositionally biased region" description="Basic and acidic residues" evidence="14">
    <location>
        <begin position="1"/>
        <end position="12"/>
    </location>
</feature>
<dbReference type="PANTHER" id="PTHR31323">
    <property type="entry name" value="MECHANOSENSITIVE ION CHANNEL PROTEIN MSY2"/>
    <property type="match status" value="1"/>
</dbReference>
<keyword evidence="8 15" id="KW-1133">Transmembrane helix</keyword>
<dbReference type="GO" id="GO:0005789">
    <property type="term" value="C:endoplasmic reticulum membrane"/>
    <property type="evidence" value="ECO:0007669"/>
    <property type="project" value="UniProtKB-SubCell"/>
</dbReference>
<dbReference type="SUPFAM" id="SSF47473">
    <property type="entry name" value="EF-hand"/>
    <property type="match status" value="1"/>
</dbReference>
<dbReference type="InterPro" id="IPR018247">
    <property type="entry name" value="EF_Hand_1_Ca_BS"/>
</dbReference>
<evidence type="ECO:0000256" key="10">
    <source>
        <dbReference type="ARBA" id="ARBA00023136"/>
    </source>
</evidence>
<proteinExistence type="inferred from homology"/>
<dbReference type="PANTHER" id="PTHR31323:SF15">
    <property type="entry name" value="MECHANOSENSITIVE ION CHANNEL PROTEIN MSY1"/>
    <property type="match status" value="1"/>
</dbReference>
<keyword evidence="6" id="KW-0106">Calcium</keyword>
<protein>
    <recommendedName>
        <fullName evidence="13">Mechanosensitive ion channel protein</fullName>
    </recommendedName>
</protein>
<evidence type="ECO:0000256" key="7">
    <source>
        <dbReference type="ARBA" id="ARBA00022967"/>
    </source>
</evidence>
<dbReference type="AlphaFoldDB" id="A0A093V394"/>
<evidence type="ECO:0000256" key="15">
    <source>
        <dbReference type="SAM" id="Phobius"/>
    </source>
</evidence>
<evidence type="ECO:0000256" key="12">
    <source>
        <dbReference type="ARBA" id="ARBA00036634"/>
    </source>
</evidence>
<evidence type="ECO:0000256" key="3">
    <source>
        <dbReference type="ARBA" id="ARBA00022568"/>
    </source>
</evidence>
<evidence type="ECO:0000256" key="2">
    <source>
        <dbReference type="ARBA" id="ARBA00008017"/>
    </source>
</evidence>
<accession>A0A093V394</accession>
<comment type="caution">
    <text evidence="17">The sequence shown here is derived from an EMBL/GenBank/DDBJ whole genome shotgun (WGS) entry which is preliminary data.</text>
</comment>
<dbReference type="FunFam" id="2.30.30.60:FF:000006">
    <property type="entry name" value="Predicted mechanosensitive ion channel"/>
    <property type="match status" value="1"/>
</dbReference>
<comment type="subcellular location">
    <subcellularLocation>
        <location evidence="1">Endomembrane system</location>
        <topology evidence="1">Multi-pass membrane protein</topology>
    </subcellularLocation>
    <subcellularLocation>
        <location evidence="13">Endoplasmic reticulum membrane</location>
    </subcellularLocation>
</comment>
<evidence type="ECO:0000256" key="1">
    <source>
        <dbReference type="ARBA" id="ARBA00004127"/>
    </source>
</evidence>
<feature type="region of interest" description="Disordered" evidence="14">
    <location>
        <begin position="721"/>
        <end position="740"/>
    </location>
</feature>
<name>A0A093V394_TALMA</name>
<dbReference type="Gene3D" id="1.10.238.10">
    <property type="entry name" value="EF-hand"/>
    <property type="match status" value="1"/>
</dbReference>
<feature type="transmembrane region" description="Helical" evidence="15">
    <location>
        <begin position="488"/>
        <end position="513"/>
    </location>
</feature>
<dbReference type="InterPro" id="IPR058650">
    <property type="entry name" value="Msy1/2-like"/>
</dbReference>
<feature type="transmembrane region" description="Helical" evidence="15">
    <location>
        <begin position="274"/>
        <end position="297"/>
    </location>
</feature>
<dbReference type="InterPro" id="IPR016688">
    <property type="entry name" value="MscS-like_plants/fungi"/>
</dbReference>
<dbReference type="InterPro" id="IPR011992">
    <property type="entry name" value="EF-hand-dom_pair"/>
</dbReference>
<keyword evidence="3" id="KW-0109">Calcium transport</keyword>
<dbReference type="EMBL" id="JPOX01000018">
    <property type="protein sequence ID" value="KFX46660.1"/>
    <property type="molecule type" value="Genomic_DNA"/>
</dbReference>
<dbReference type="InterPro" id="IPR002048">
    <property type="entry name" value="EF_hand_dom"/>
</dbReference>
<evidence type="ECO:0000256" key="5">
    <source>
        <dbReference type="ARBA" id="ARBA00022692"/>
    </source>
</evidence>
<dbReference type="InterPro" id="IPR006685">
    <property type="entry name" value="MscS_channel_2nd"/>
</dbReference>
<organism evidence="17">
    <name type="scientific">Talaromyces marneffei PM1</name>
    <dbReference type="NCBI Taxonomy" id="1077442"/>
    <lineage>
        <taxon>Eukaryota</taxon>
        <taxon>Fungi</taxon>
        <taxon>Dikarya</taxon>
        <taxon>Ascomycota</taxon>
        <taxon>Pezizomycotina</taxon>
        <taxon>Eurotiomycetes</taxon>
        <taxon>Eurotiomycetidae</taxon>
        <taxon>Eurotiales</taxon>
        <taxon>Trichocomaceae</taxon>
        <taxon>Talaromyces</taxon>
        <taxon>Talaromyces sect. Talaromyces</taxon>
    </lineage>
</organism>
<evidence type="ECO:0000259" key="16">
    <source>
        <dbReference type="PROSITE" id="PS50222"/>
    </source>
</evidence>
<feature type="compositionally biased region" description="Acidic residues" evidence="14">
    <location>
        <begin position="23"/>
        <end position="32"/>
    </location>
</feature>
<reference evidence="17" key="1">
    <citation type="journal article" date="2014" name="PLoS Genet.">
        <title>Signature Gene Expression Reveals Novel Clues to the Molecular Mechanisms of Dimorphic Transition in Penicillium marneffei.</title>
        <authorList>
            <person name="Yang E."/>
            <person name="Wang G."/>
            <person name="Cai J."/>
            <person name="Woo P.C."/>
            <person name="Lau S.K."/>
            <person name="Yuen K.-Y."/>
            <person name="Chow W.-N."/>
            <person name="Lin X."/>
        </authorList>
    </citation>
    <scope>NUCLEOTIDE SEQUENCE [LARGE SCALE GENOMIC DNA]</scope>
    <source>
        <strain evidence="17">PM1</strain>
    </source>
</reference>
<evidence type="ECO:0000256" key="13">
    <source>
        <dbReference type="PIRNR" id="PIRNR017209"/>
    </source>
</evidence>
<sequence>MSTPIHEIDEPRYSTGTTRFPEMDETEDEAEDEVRGRDNNLRLDTLNMTRSNTRTEPSPSAAREQALRLDDDLAVLQAERVVSNSQRSEEHNSEGTSLRQNRSRTDPVDEFDIATNPLHETAAIYNAPEDPHTNISKILKKIHSSSFLVRYVFYISPITLILLIPLLLGALVFKSANVGGVELLWFSVWLEIFWLTLWAGRIAAKCFPPIFGIVSSIFTNNSKKYRDLARELELPLTLFFWWLGVEISFLPTMINHHIDGDRSVRSWENTMNKVLVSIFVGAILNLIEKIIIQLIAISFHTRTYADRIEINKFQISNLTKLYAYSREMISEKDEDFEERGSGIQSGTKTPLNARTALRVGKKTLNKVGDMAGAVAGDFTGKKINKSSHPHQVVLTLLGTNAGCQVLARRLYRTFVRAGFETVFSGDLKSAFDNNEEADAAFTMFDKDMNGDISMEELEAVCVEIGRERKSITASLKDLDSVVSKLDGVLFFIVCVVTLLVFLSLISTSAAGVLTSAGSTILALSWLFSATAQEFLQSVIFVFVKHPFDVGDRVTIYGNTGDAMKGDDYFVKEISLLYTEFKKMQGHVVQAPNSYLNTLFILNQRRSGGLAEAVPVVIKYGTTIEQMEALRQRLLEFVRTENREYQPNIITELREVTEAFSLTLNVIFFYKSNWQNEGLRLQRRNKFICMLMLSMQEIGIEGPRMNLQGAHVDYPFHVSHHGQPPSYVASTRPGPSQQQSNDTILEERDPNLPENFAFTSGSAAPIRAQHSILRKGSMTAAARARGESLSRPGRHVDFSLGTNALSANDLMGDVFEDRTPSRLEEVVRNANREAMERRIREDAAASRESLSSASRAAAAAASADRHSRTSMESRSSFAAGRPSLSSSIGRSGGGFLARLGSHHSRGKSMDNEDLMEQGLKNQ</sequence>
<dbReference type="SUPFAM" id="SSF50182">
    <property type="entry name" value="Sm-like ribonucleoproteins"/>
    <property type="match status" value="1"/>
</dbReference>
<dbReference type="GO" id="GO:0005262">
    <property type="term" value="F:calcium channel activity"/>
    <property type="evidence" value="ECO:0007669"/>
    <property type="project" value="UniProtKB-KW"/>
</dbReference>
<evidence type="ECO:0000256" key="6">
    <source>
        <dbReference type="ARBA" id="ARBA00022837"/>
    </source>
</evidence>
<evidence type="ECO:0000313" key="17">
    <source>
        <dbReference type="EMBL" id="KFX46660.1"/>
    </source>
</evidence>
<comment type="similarity">
    <text evidence="2 13">Belongs to the MscS (TC 1.A.23) family.</text>
</comment>
<feature type="transmembrane region" description="Helical" evidence="15">
    <location>
        <begin position="234"/>
        <end position="254"/>
    </location>
</feature>
<dbReference type="InterPro" id="IPR023408">
    <property type="entry name" value="MscS_beta-dom_sf"/>
</dbReference>
<keyword evidence="13" id="KW-0256">Endoplasmic reticulum</keyword>
<dbReference type="Pfam" id="PF25886">
    <property type="entry name" value="Msy1"/>
    <property type="match status" value="1"/>
</dbReference>
<evidence type="ECO:0000256" key="14">
    <source>
        <dbReference type="SAM" id="MobiDB-lite"/>
    </source>
</evidence>
<dbReference type="GO" id="GO:0005509">
    <property type="term" value="F:calcium ion binding"/>
    <property type="evidence" value="ECO:0007669"/>
    <property type="project" value="InterPro"/>
</dbReference>
<dbReference type="PROSITE" id="PS50222">
    <property type="entry name" value="EF_HAND_2"/>
    <property type="match status" value="1"/>
</dbReference>
<dbReference type="HOGENOM" id="CLU_010480_1_0_1"/>
<feature type="transmembrane region" description="Helical" evidence="15">
    <location>
        <begin position="192"/>
        <end position="214"/>
    </location>
</feature>
<keyword evidence="3" id="KW-0813">Transport</keyword>
<feature type="region of interest" description="Disordered" evidence="14">
    <location>
        <begin position="80"/>
        <end position="106"/>
    </location>
</feature>
<evidence type="ECO:0000256" key="11">
    <source>
        <dbReference type="ARBA" id="ARBA00023303"/>
    </source>
</evidence>
<feature type="region of interest" description="Disordered" evidence="14">
    <location>
        <begin position="1"/>
        <end position="65"/>
    </location>
</feature>
<keyword evidence="11" id="KW-0407">Ion channel</keyword>
<evidence type="ECO:0000256" key="4">
    <source>
        <dbReference type="ARBA" id="ARBA00022673"/>
    </source>
</evidence>
<comment type="catalytic activity">
    <reaction evidence="12">
        <text>Ca(2+)(in) = Ca(2+)(out)</text>
        <dbReference type="Rhea" id="RHEA:29671"/>
        <dbReference type="ChEBI" id="CHEBI:29108"/>
    </reaction>
</comment>
<dbReference type="InterPro" id="IPR010920">
    <property type="entry name" value="LSM_dom_sf"/>
</dbReference>
<dbReference type="Gene3D" id="2.30.30.60">
    <property type="match status" value="1"/>
</dbReference>
<keyword evidence="9" id="KW-0406">Ion transport</keyword>
<dbReference type="FunFam" id="1.10.238.10:FF:000345">
    <property type="entry name" value="Mechanosensitive ion channel protein"/>
    <property type="match status" value="1"/>
</dbReference>
<dbReference type="PROSITE" id="PS00018">
    <property type="entry name" value="EF_HAND_1"/>
    <property type="match status" value="1"/>
</dbReference>
<keyword evidence="7" id="KW-1278">Translocase</keyword>
<dbReference type="PIRSF" id="PIRSF017209">
    <property type="entry name" value="Memb_At2g17000_prd"/>
    <property type="match status" value="1"/>
</dbReference>
<keyword evidence="10 13" id="KW-0472">Membrane</keyword>